<reference evidence="2" key="3">
    <citation type="submission" date="2017-01" db="EMBL/GenBank/DDBJ databases">
        <authorList>
            <person name="Mah S.A."/>
            <person name="Swanson W.J."/>
            <person name="Moy G.W."/>
            <person name="Vacquier V.D."/>
        </authorList>
    </citation>
    <scope>NUCLEOTIDE SEQUENCE [LARGE SCALE GENOMIC DNA]</scope>
    <source>
        <strain evidence="2">DSM 21068</strain>
    </source>
</reference>
<evidence type="ECO:0000313" key="3">
    <source>
        <dbReference type="Proteomes" id="UP000186246"/>
    </source>
</evidence>
<organism evidence="2 3">
    <name type="scientific">Chryseobacterium piscicola</name>
    <dbReference type="NCBI Taxonomy" id="551459"/>
    <lineage>
        <taxon>Bacteria</taxon>
        <taxon>Pseudomonadati</taxon>
        <taxon>Bacteroidota</taxon>
        <taxon>Flavobacteriia</taxon>
        <taxon>Flavobacteriales</taxon>
        <taxon>Weeksellaceae</taxon>
        <taxon>Chryseobacterium group</taxon>
        <taxon>Chryseobacterium</taxon>
    </lineage>
</organism>
<dbReference type="RefSeq" id="WP_076451223.1">
    <property type="nucleotide sequence ID" value="NZ_FTOJ01000003.1"/>
</dbReference>
<dbReference type="STRING" id="551459.SAMN05421796_103218"/>
<evidence type="ECO:0000313" key="2">
    <source>
        <dbReference type="EMBL" id="SIS79100.1"/>
    </source>
</evidence>
<sequence>MRYISILILFSVSIQAQKLQVLDAENGKPLFNARIIIQDQILYTNDDGFAPVESTAANIEVSAVGYNKVNLALYKSTIKLKPSVRELDEVKIRSVDLKSLFEDLHQNYNKRYYDKPSVYDITYKSKSFNNDQLFFMVITEAKLWTKSNSYNYKDGIRKKYDDILQIQLNNVKYKKEAKSDALFNAKTNDFNHADMGDYFFSFEVSRILGNMKLKESKSSGKILAEDGDEQLIKVKVKSENGIIIEGEFKYNKADKAITFFSMNYQQAGYKPYNRTNTDGKEFQYQLGDVLVTYEFYKKNGTYLPSMKRKEGSKFYVIYEDKKDERKAVTEIIYNTFRESTKKGLENRVDFSKSIWENILVKDDKENTILLSKEEQEFVDRM</sequence>
<protein>
    <recommendedName>
        <fullName evidence="5">CarboxypepD_reg-like domain-containing protein</fullName>
    </recommendedName>
</protein>
<accession>A0A1N7LZ31</accession>
<dbReference type="OrthoDB" id="1220906at2"/>
<evidence type="ECO:0000313" key="1">
    <source>
        <dbReference type="EMBL" id="PQA94828.1"/>
    </source>
</evidence>
<keyword evidence="4" id="KW-1185">Reference proteome</keyword>
<dbReference type="Proteomes" id="UP000238314">
    <property type="component" value="Unassembled WGS sequence"/>
</dbReference>
<evidence type="ECO:0000313" key="4">
    <source>
        <dbReference type="Proteomes" id="UP000238314"/>
    </source>
</evidence>
<reference evidence="1 4" key="1">
    <citation type="submission" date="2016-11" db="EMBL/GenBank/DDBJ databases">
        <title>Whole genomes of Flavobacteriaceae.</title>
        <authorList>
            <person name="Stine C."/>
            <person name="Li C."/>
            <person name="Tadesse D."/>
        </authorList>
    </citation>
    <scope>NUCLEOTIDE SEQUENCE [LARGE SCALE GENOMIC DNA]</scope>
    <source>
        <strain evidence="1 4">DSM 21068</strain>
    </source>
</reference>
<name>A0A1N7LZ31_9FLAO</name>
<evidence type="ECO:0008006" key="5">
    <source>
        <dbReference type="Google" id="ProtNLM"/>
    </source>
</evidence>
<proteinExistence type="predicted"/>
<gene>
    <name evidence="1" type="ORF">B0A70_06890</name>
    <name evidence="2" type="ORF">SAMN05421796_103218</name>
</gene>
<reference evidence="3" key="2">
    <citation type="submission" date="2017-01" db="EMBL/GenBank/DDBJ databases">
        <authorList>
            <person name="Varghese N."/>
            <person name="Submissions S."/>
        </authorList>
    </citation>
    <scope>NUCLEOTIDE SEQUENCE [LARGE SCALE GENOMIC DNA]</scope>
    <source>
        <strain evidence="3">DSM 21068</strain>
    </source>
</reference>
<dbReference type="Proteomes" id="UP000186246">
    <property type="component" value="Unassembled WGS sequence"/>
</dbReference>
<dbReference type="EMBL" id="MUGO01000009">
    <property type="protein sequence ID" value="PQA94828.1"/>
    <property type="molecule type" value="Genomic_DNA"/>
</dbReference>
<dbReference type="AlphaFoldDB" id="A0A1N7LZ31"/>
<dbReference type="EMBL" id="FTOJ01000003">
    <property type="protein sequence ID" value="SIS79100.1"/>
    <property type="molecule type" value="Genomic_DNA"/>
</dbReference>